<keyword evidence="9" id="KW-1185">Reference proteome</keyword>
<dbReference type="OrthoDB" id="9775207at2"/>
<feature type="transmembrane region" description="Helical" evidence="6">
    <location>
        <begin position="12"/>
        <end position="36"/>
    </location>
</feature>
<evidence type="ECO:0000256" key="4">
    <source>
        <dbReference type="ARBA" id="ARBA00022989"/>
    </source>
</evidence>
<sequence length="486" mass="52400">MIDAAFRDGWAWWVIALAVGVPVLLVVLTELINGLRRRNNPMAGPLRLLRNGVIPVGALFALLFFAIQSPAEQVWTRVVATVFGFLLILLVLSAFNVALFANAAPDSWRKRIPSIFVEIARLVLVALGLALLFSWVWGADVGGLFAALGVGSIVIGLALQNAVGGVISGLLLLFEQPFKIGDWLDTGGVKGRVVEVNWRAVHIQTGNSIQIVPNSTLSGASFTNMSAPTGTYSATTTVTFTTDDPPHEVMALLAEIADALPMRLQDERAEVDYIGKGAYEVTIPVNAPAEAQRALSLYLSWLWYASRRRGFALDGDSTDPVAEPARLVEAIERVGPTLHLREEDREEVLATSRLERYGIGETVLRSGIVPDRVMIIVSGRATLALEADGGRIDFGSAEPGDLIGHTALTRERTQALTVASDILTVLSVPLATVDVLIRTRPRLAAEIGEALELKRKLADDALSALGLSRASVSERRATARNPRSLR</sequence>
<feature type="domain" description="Cyclic nucleotide-binding" evidence="7">
    <location>
        <begin position="339"/>
        <end position="464"/>
    </location>
</feature>
<feature type="transmembrane region" description="Helical" evidence="6">
    <location>
        <begin position="115"/>
        <end position="138"/>
    </location>
</feature>
<dbReference type="RefSeq" id="WP_141873780.1">
    <property type="nucleotide sequence ID" value="NZ_VFOX01000002.1"/>
</dbReference>
<dbReference type="InterPro" id="IPR023408">
    <property type="entry name" value="MscS_beta-dom_sf"/>
</dbReference>
<gene>
    <name evidence="8" type="ORF">FB560_3446</name>
</gene>
<evidence type="ECO:0000256" key="6">
    <source>
        <dbReference type="SAM" id="Phobius"/>
    </source>
</evidence>
<dbReference type="InterPro" id="IPR011014">
    <property type="entry name" value="MscS_channel_TM-2"/>
</dbReference>
<comment type="similarity">
    <text evidence="2">Belongs to the MscS (TC 1.A.23) family.</text>
</comment>
<protein>
    <submittedName>
        <fullName evidence="8">Cyclic nucleotide-binding protein</fullName>
    </submittedName>
</protein>
<evidence type="ECO:0000313" key="9">
    <source>
        <dbReference type="Proteomes" id="UP000317209"/>
    </source>
</evidence>
<feature type="transmembrane region" description="Helical" evidence="6">
    <location>
        <begin position="79"/>
        <end position="103"/>
    </location>
</feature>
<feature type="transmembrane region" description="Helical" evidence="6">
    <location>
        <begin position="144"/>
        <end position="174"/>
    </location>
</feature>
<dbReference type="CDD" id="cd00038">
    <property type="entry name" value="CAP_ED"/>
    <property type="match status" value="1"/>
</dbReference>
<dbReference type="EMBL" id="VFOX01000002">
    <property type="protein sequence ID" value="TQL81965.1"/>
    <property type="molecule type" value="Genomic_DNA"/>
</dbReference>
<evidence type="ECO:0000256" key="5">
    <source>
        <dbReference type="ARBA" id="ARBA00023136"/>
    </source>
</evidence>
<proteinExistence type="inferred from homology"/>
<dbReference type="PANTHER" id="PTHR30566:SF25">
    <property type="entry name" value="INNER MEMBRANE PROTEIN"/>
    <property type="match status" value="1"/>
</dbReference>
<dbReference type="Proteomes" id="UP000317209">
    <property type="component" value="Unassembled WGS sequence"/>
</dbReference>
<organism evidence="8 9">
    <name type="scientific">Microbacterium saperdae</name>
    <dbReference type="NCBI Taxonomy" id="69368"/>
    <lineage>
        <taxon>Bacteria</taxon>
        <taxon>Bacillati</taxon>
        <taxon>Actinomycetota</taxon>
        <taxon>Actinomycetes</taxon>
        <taxon>Micrococcales</taxon>
        <taxon>Microbacteriaceae</taxon>
        <taxon>Microbacterium</taxon>
    </lineage>
</organism>
<dbReference type="PANTHER" id="PTHR30566">
    <property type="entry name" value="YNAI-RELATED MECHANOSENSITIVE ION CHANNEL"/>
    <property type="match status" value="1"/>
</dbReference>
<keyword evidence="5 6" id="KW-0472">Membrane</keyword>
<dbReference type="SUPFAM" id="SSF50182">
    <property type="entry name" value="Sm-like ribonucleoproteins"/>
    <property type="match status" value="1"/>
</dbReference>
<dbReference type="Gene3D" id="2.30.30.60">
    <property type="match status" value="1"/>
</dbReference>
<dbReference type="Gene3D" id="1.10.287.1260">
    <property type="match status" value="1"/>
</dbReference>
<dbReference type="GO" id="GO:0016020">
    <property type="term" value="C:membrane"/>
    <property type="evidence" value="ECO:0007669"/>
    <property type="project" value="UniProtKB-SubCell"/>
</dbReference>
<dbReference type="SMART" id="SM00100">
    <property type="entry name" value="cNMP"/>
    <property type="match status" value="1"/>
</dbReference>
<dbReference type="InterPro" id="IPR006685">
    <property type="entry name" value="MscS_channel_2nd"/>
</dbReference>
<accession>A0A543BAV1</accession>
<dbReference type="SUPFAM" id="SSF82861">
    <property type="entry name" value="Mechanosensitive channel protein MscS (YggB), transmembrane region"/>
    <property type="match status" value="1"/>
</dbReference>
<dbReference type="InterPro" id="IPR010920">
    <property type="entry name" value="LSM_dom_sf"/>
</dbReference>
<name>A0A543BAV1_9MICO</name>
<dbReference type="AlphaFoldDB" id="A0A543BAV1"/>
<dbReference type="InterPro" id="IPR000595">
    <property type="entry name" value="cNMP-bd_dom"/>
</dbReference>
<comment type="subcellular location">
    <subcellularLocation>
        <location evidence="1">Membrane</location>
        <topology evidence="1">Multi-pass membrane protein</topology>
    </subcellularLocation>
</comment>
<evidence type="ECO:0000259" key="7">
    <source>
        <dbReference type="PROSITE" id="PS50042"/>
    </source>
</evidence>
<dbReference type="PROSITE" id="PS50042">
    <property type="entry name" value="CNMP_BINDING_3"/>
    <property type="match status" value="1"/>
</dbReference>
<dbReference type="Pfam" id="PF00027">
    <property type="entry name" value="cNMP_binding"/>
    <property type="match status" value="1"/>
</dbReference>
<evidence type="ECO:0000256" key="2">
    <source>
        <dbReference type="ARBA" id="ARBA00008017"/>
    </source>
</evidence>
<keyword evidence="3 6" id="KW-0812">Transmembrane</keyword>
<dbReference type="InterPro" id="IPR018490">
    <property type="entry name" value="cNMP-bd_dom_sf"/>
</dbReference>
<evidence type="ECO:0000313" key="8">
    <source>
        <dbReference type="EMBL" id="TQL81965.1"/>
    </source>
</evidence>
<dbReference type="InterPro" id="IPR014710">
    <property type="entry name" value="RmlC-like_jellyroll"/>
</dbReference>
<dbReference type="SUPFAM" id="SSF51206">
    <property type="entry name" value="cAMP-binding domain-like"/>
    <property type="match status" value="1"/>
</dbReference>
<evidence type="ECO:0000256" key="1">
    <source>
        <dbReference type="ARBA" id="ARBA00004141"/>
    </source>
</evidence>
<dbReference type="GO" id="GO:0055085">
    <property type="term" value="P:transmembrane transport"/>
    <property type="evidence" value="ECO:0007669"/>
    <property type="project" value="InterPro"/>
</dbReference>
<evidence type="ECO:0000256" key="3">
    <source>
        <dbReference type="ARBA" id="ARBA00022692"/>
    </source>
</evidence>
<comment type="caution">
    <text evidence="8">The sequence shown here is derived from an EMBL/GenBank/DDBJ whole genome shotgun (WGS) entry which is preliminary data.</text>
</comment>
<dbReference type="Pfam" id="PF00924">
    <property type="entry name" value="MS_channel_2nd"/>
    <property type="match status" value="1"/>
</dbReference>
<feature type="transmembrane region" description="Helical" evidence="6">
    <location>
        <begin position="48"/>
        <end position="67"/>
    </location>
</feature>
<dbReference type="Gene3D" id="2.60.120.10">
    <property type="entry name" value="Jelly Rolls"/>
    <property type="match status" value="1"/>
</dbReference>
<keyword evidence="4 6" id="KW-1133">Transmembrane helix</keyword>
<reference evidence="8 9" key="1">
    <citation type="submission" date="2019-06" db="EMBL/GenBank/DDBJ databases">
        <title>Sequencing the genomes of 1000 actinobacteria strains.</title>
        <authorList>
            <person name="Klenk H.-P."/>
        </authorList>
    </citation>
    <scope>NUCLEOTIDE SEQUENCE [LARGE SCALE GENOMIC DNA]</scope>
    <source>
        <strain evidence="8 9">DSM 20169</strain>
    </source>
</reference>